<reference evidence="3 4" key="1">
    <citation type="submission" date="2017-06" db="EMBL/GenBank/DDBJ databases">
        <title>Herbaspirillum phytohormonus sp. nov., isolated from the root nodule of Robinia pseudoacacia in lead-zinc mine.</title>
        <authorList>
            <person name="Fan M."/>
            <person name="Lin Y."/>
        </authorList>
    </citation>
    <scope>NUCLEOTIDE SEQUENCE [LARGE SCALE GENOMIC DNA]</scope>
    <source>
        <strain evidence="3 4">HZ10</strain>
    </source>
</reference>
<dbReference type="SUPFAM" id="SSF56529">
    <property type="entry name" value="FAH"/>
    <property type="match status" value="1"/>
</dbReference>
<dbReference type="EMBL" id="NJGU01000002">
    <property type="protein sequence ID" value="OWY30443.1"/>
    <property type="molecule type" value="Genomic_DNA"/>
</dbReference>
<dbReference type="InterPro" id="IPR011234">
    <property type="entry name" value="Fumarylacetoacetase-like_C"/>
</dbReference>
<evidence type="ECO:0000313" key="4">
    <source>
        <dbReference type="Proteomes" id="UP000197596"/>
    </source>
</evidence>
<sequence>MNIHAATQLLLDARNSGVVLDWRRLAVGDAATAYAVQDAQLLRLGPVGGWKVGSRGDGSEPACSPLPASCVFQSGVKLAGRQWRLRGLEVELALRVGRDFDPGKALPAREELIQVFDAMMPAIEVVETRLGKLPCENPWASMADLQSHGALVVGPAVAMPATTPELGAVVATLTIDGVQAARTTGGNPADLWSTLAWLARHCAVRGMPLKKGQIVTTGSCTGLHNARAGTLVEATLEGVGAVSLNFAG</sequence>
<proteinExistence type="predicted"/>
<dbReference type="GO" id="GO:0008684">
    <property type="term" value="F:2-oxopent-4-enoate hydratase activity"/>
    <property type="evidence" value="ECO:0007669"/>
    <property type="project" value="TreeGrafter"/>
</dbReference>
<gene>
    <name evidence="3" type="ORF">CEJ42_05365</name>
</gene>
<dbReference type="InterPro" id="IPR036663">
    <property type="entry name" value="Fumarylacetoacetase_C_sf"/>
</dbReference>
<organism evidence="3 4">
    <name type="scientific">Herbaspirillum robiniae</name>
    <dbReference type="NCBI Taxonomy" id="2014887"/>
    <lineage>
        <taxon>Bacteria</taxon>
        <taxon>Pseudomonadati</taxon>
        <taxon>Pseudomonadota</taxon>
        <taxon>Betaproteobacteria</taxon>
        <taxon>Burkholderiales</taxon>
        <taxon>Oxalobacteraceae</taxon>
        <taxon>Herbaspirillum</taxon>
    </lineage>
</organism>
<dbReference type="Proteomes" id="UP000197596">
    <property type="component" value="Unassembled WGS sequence"/>
</dbReference>
<dbReference type="PANTHER" id="PTHR30143">
    <property type="entry name" value="ACID HYDRATASE"/>
    <property type="match status" value="1"/>
</dbReference>
<feature type="domain" description="Fumarylacetoacetase-like C-terminal" evidence="2">
    <location>
        <begin position="88"/>
        <end position="242"/>
    </location>
</feature>
<dbReference type="PANTHER" id="PTHR30143:SF0">
    <property type="entry name" value="2-KETO-4-PENTENOATE HYDRATASE"/>
    <property type="match status" value="1"/>
</dbReference>
<evidence type="ECO:0000256" key="1">
    <source>
        <dbReference type="ARBA" id="ARBA00023239"/>
    </source>
</evidence>
<dbReference type="AlphaFoldDB" id="A0A246WU37"/>
<comment type="caution">
    <text evidence="3">The sequence shown here is derived from an EMBL/GenBank/DDBJ whole genome shotgun (WGS) entry which is preliminary data.</text>
</comment>
<protein>
    <submittedName>
        <fullName evidence="3">Hydratase</fullName>
    </submittedName>
</protein>
<dbReference type="Gene3D" id="3.90.850.10">
    <property type="entry name" value="Fumarylacetoacetase-like, C-terminal domain"/>
    <property type="match status" value="1"/>
</dbReference>
<dbReference type="Pfam" id="PF01557">
    <property type="entry name" value="FAA_hydrolase"/>
    <property type="match status" value="1"/>
</dbReference>
<keyword evidence="1" id="KW-0456">Lyase</keyword>
<dbReference type="InterPro" id="IPR050772">
    <property type="entry name" value="Hydratase-Decarb/MhpD_sf"/>
</dbReference>
<evidence type="ECO:0000313" key="3">
    <source>
        <dbReference type="EMBL" id="OWY30443.1"/>
    </source>
</evidence>
<dbReference type="RefSeq" id="WP_088750312.1">
    <property type="nucleotide sequence ID" value="NZ_NJGU01000002.1"/>
</dbReference>
<dbReference type="GO" id="GO:0005737">
    <property type="term" value="C:cytoplasm"/>
    <property type="evidence" value="ECO:0007669"/>
    <property type="project" value="TreeGrafter"/>
</dbReference>
<name>A0A246WU37_9BURK</name>
<evidence type="ECO:0000259" key="2">
    <source>
        <dbReference type="Pfam" id="PF01557"/>
    </source>
</evidence>
<accession>A0A246WU37</accession>